<evidence type="ECO:0000259" key="1">
    <source>
        <dbReference type="Pfam" id="PF13966"/>
    </source>
</evidence>
<sequence length="171" mass="19357">LNTKQRLLKFGISVDPIGVLCEKEVETLEHLFFCCPISKLILHRLMMKVGIQNSSDSLDEILNFVSCHLTEKEAWKMAGKAAISLAIYILWKERNIRIFKGKKSNVESITREGALMLSKIKNLKLTARNVTWAEQTGINPSFWRKTGQQTTRYSLNQLTTGGGMRSTKSVP</sequence>
<dbReference type="InterPro" id="IPR026960">
    <property type="entry name" value="RVT-Znf"/>
</dbReference>
<evidence type="ECO:0000313" key="3">
    <source>
        <dbReference type="Proteomes" id="UP000594263"/>
    </source>
</evidence>
<dbReference type="AlphaFoldDB" id="A0A7N0ZRT4"/>
<dbReference type="EnsemblPlants" id="Kaladp0020s0060.1.v1.1">
    <property type="protein sequence ID" value="Kaladp0020s0060.1.v1.1.CDS.1"/>
    <property type="gene ID" value="Kaladp0020s0060.v1.1"/>
</dbReference>
<accession>A0A7N0ZRT4</accession>
<feature type="domain" description="Reverse transcriptase zinc-binding" evidence="1">
    <location>
        <begin position="1"/>
        <end position="39"/>
    </location>
</feature>
<dbReference type="Proteomes" id="UP000594263">
    <property type="component" value="Unplaced"/>
</dbReference>
<name>A0A7N0ZRT4_KALFE</name>
<reference evidence="2" key="1">
    <citation type="submission" date="2021-01" db="UniProtKB">
        <authorList>
            <consortium name="EnsemblPlants"/>
        </authorList>
    </citation>
    <scope>IDENTIFICATION</scope>
</reference>
<dbReference type="OMA" id="IWIERNE"/>
<keyword evidence="3" id="KW-1185">Reference proteome</keyword>
<dbReference type="Pfam" id="PF13966">
    <property type="entry name" value="zf-RVT"/>
    <property type="match status" value="1"/>
</dbReference>
<organism evidence="2 3">
    <name type="scientific">Kalanchoe fedtschenkoi</name>
    <name type="common">Lavender scallops</name>
    <name type="synonym">South American air plant</name>
    <dbReference type="NCBI Taxonomy" id="63787"/>
    <lineage>
        <taxon>Eukaryota</taxon>
        <taxon>Viridiplantae</taxon>
        <taxon>Streptophyta</taxon>
        <taxon>Embryophyta</taxon>
        <taxon>Tracheophyta</taxon>
        <taxon>Spermatophyta</taxon>
        <taxon>Magnoliopsida</taxon>
        <taxon>eudicotyledons</taxon>
        <taxon>Gunneridae</taxon>
        <taxon>Pentapetalae</taxon>
        <taxon>Saxifragales</taxon>
        <taxon>Crassulaceae</taxon>
        <taxon>Kalanchoe</taxon>
    </lineage>
</organism>
<evidence type="ECO:0000313" key="2">
    <source>
        <dbReference type="EnsemblPlants" id="Kaladp0020s0060.1.v1.1.CDS.1"/>
    </source>
</evidence>
<dbReference type="Gramene" id="Kaladp0020s0060.1.v1.1">
    <property type="protein sequence ID" value="Kaladp0020s0060.1.v1.1.CDS.1"/>
    <property type="gene ID" value="Kaladp0020s0060.v1.1"/>
</dbReference>
<protein>
    <recommendedName>
        <fullName evidence="1">Reverse transcriptase zinc-binding domain-containing protein</fullName>
    </recommendedName>
</protein>
<proteinExistence type="predicted"/>